<reference evidence="3" key="1">
    <citation type="submission" date="2016-10" db="EMBL/GenBank/DDBJ databases">
        <authorList>
            <person name="Varghese N."/>
            <person name="Submissions S."/>
        </authorList>
    </citation>
    <scope>NUCLEOTIDE SEQUENCE [LARGE SCALE GENOMIC DNA]</scope>
    <source>
        <strain evidence="3">JCM 10271</strain>
    </source>
</reference>
<feature type="coiled-coil region" evidence="1">
    <location>
        <begin position="45"/>
        <end position="121"/>
    </location>
</feature>
<evidence type="ECO:0000313" key="2">
    <source>
        <dbReference type="EMBL" id="SFQ54595.1"/>
    </source>
</evidence>
<dbReference type="Proteomes" id="UP000243106">
    <property type="component" value="Unassembled WGS sequence"/>
</dbReference>
<accession>A0A1I5ZDU2</accession>
<name>A0A1I5ZDU2_9RHOB</name>
<keyword evidence="3" id="KW-1185">Reference proteome</keyword>
<dbReference type="RefSeq" id="WP_093013108.1">
    <property type="nucleotide sequence ID" value="NZ_FOXV01000009.1"/>
</dbReference>
<sequence length="176" mass="18813">MNDIAELERRIASALDRIARGVEGLGAAGDGEVPAAPEAAASEELTALQAALEDERIANAQLEERVRAIREKQDSEVAKLRAEAEEARAALAGLDSDLQRLRHANDMLTATNEEMRRALEENVGEPHLINKAMLAELESLRAARAADAAESRAVLGALTPLLAEAEARATTEQEAT</sequence>
<dbReference type="EMBL" id="FOXV01000009">
    <property type="protein sequence ID" value="SFQ54595.1"/>
    <property type="molecule type" value="Genomic_DNA"/>
</dbReference>
<organism evidence="2 3">
    <name type="scientific">Roseivivax halotolerans</name>
    <dbReference type="NCBI Taxonomy" id="93684"/>
    <lineage>
        <taxon>Bacteria</taxon>
        <taxon>Pseudomonadati</taxon>
        <taxon>Pseudomonadota</taxon>
        <taxon>Alphaproteobacteria</taxon>
        <taxon>Rhodobacterales</taxon>
        <taxon>Roseobacteraceae</taxon>
        <taxon>Roseivivax</taxon>
    </lineage>
</organism>
<proteinExistence type="predicted"/>
<evidence type="ECO:0000256" key="1">
    <source>
        <dbReference type="SAM" id="Coils"/>
    </source>
</evidence>
<gene>
    <name evidence="2" type="ORF">SAMN05421853_10959</name>
</gene>
<protein>
    <submittedName>
        <fullName evidence="2">Uncharacterized protein</fullName>
    </submittedName>
</protein>
<dbReference type="STRING" id="93684.SAMN05421853_10959"/>
<dbReference type="AlphaFoldDB" id="A0A1I5ZDU2"/>
<evidence type="ECO:0000313" key="3">
    <source>
        <dbReference type="Proteomes" id="UP000243106"/>
    </source>
</evidence>
<keyword evidence="1" id="KW-0175">Coiled coil</keyword>